<evidence type="ECO:0000259" key="7">
    <source>
        <dbReference type="PROSITE" id="PS50190"/>
    </source>
</evidence>
<keyword evidence="1" id="KW-0813">Transport</keyword>
<sequence>MDATSSSDAEQPSDHPAETIVVDDPEVASSNAPEAISPSVPVEAHGETIEHEPEPCAIRAVVQPATAPHETQQREALTDESLPQEFPPARPSKSPSPPTAANGLSAFPSPSQAHLADKAGHGDGIPQTPSSASTPSSAHHKRSLTVSRGHTVSVVLISSALETILASKEAKRSAPLHDSAQKALEMVRAGQGGDQPREIFEPLRLACETRSDKLMIASLDCISKLISYSFFAEEVSDQSLPSPPPSPGLHARHSMSASQTNIPQPSLVDLVVYTITSCHSEATPEAVSLQVVKALLALILSPTIYVHHSSLLKAVRTVYNVFLLSTDPVNQMVAQGGLTQMVHHIFTRCRPSQPNNSEDTSSLRPSVSSDRLTSSPNNIATSLEYRRSSVVPEPTPLPEYSHSGPEVDQGHDTIVLTSPDGGVSHSEEEGVDANPINGPAPALETTEIPGSEVLPSAPAEEPQENGHAQRTLTASDMFIKDAFLVFRALCKLTMKPLNSESEHDLKSHAMRSKLLSLHLVLTVLNSHMTLIVDPTAIIYSTSSHEATTFVQAINQYLCLCLSRNAVSPVPQVFEVSVEIFWRVLSGMRTKLKKEIEVLLHEIFIPILEMRTSTLKQKAVILAMLSKLFQEPQALVELYLNYDCDSEAVDNIYEHLISIVSKVATIPYSASQSKGNEPPSPALPPQTKAHGSTSHASGAIPVSGMIDTSTIGLSEAQLRRQGLESLASVLRSLVSWGITTGKIPVDTNMETARAQVGDDTGHEAMASDPSLDRTGATSGNIEALHQPTPDIADDPTRFESAKQKKTTLLEGIKKFNFKPKRGIDFLSGTGFIPSSLPTDIARFLLTTDGLSKSMIGEYLGEGYQEVNVAVMHAFVDFLDFRNLGFLDALRLFLQAFRLPGEAQKIDRFMLKFAERYIGGNPHTPFKNADTAYVLAYSTILLNTDAHNPQIKHRMTKADFIKNNRGINDGDDLPEELLSGIFDEIQNNEIKMKDEVESVTLPAAGAGLANAIANVGRDLQKEAYMLQSSGMANKTEALFRTLMRSQRRSRAGAQFFSASHFVHVRPMFEVAWISFLAGLSGPLQNTDDMEIVDLCLDGFKNAIRLACFFDLELERNAFVTTLAKFTFLNNLGEMKSKNMEAIKTLLDVAVNDGNNLKGSWRDVLSCVSQLEHMQLISSGIDVPDIKKGRSRKLPTEELVNESRSTHITVAADMVFSLSHYLSGTAIVDFVRALCDVSWEEIQSSGLSQHPRLFSLQKLVEISYYNMNRIRMEWSNLWDILGEHFNQVCCHNNPHVGFFALDSLRQLSMRFLEKEELPHFKFQMDFLRPFKHTMLHNANPDIRDMVLQCLQQMIQARVQNMRSGWRTMFGVFSAASKVLTERIANSAFEIVTKVNKDHFAAIVRYGAFADLTVCITEFCKVSKYQKLSLLAIAMLRGVIPVMLSSPECGISPESQSPSEDNMMRYWYPVLFGFYDIIMNGEDLEVRRLALDSLFTTLKSYGRSFPVEFWDTICQKLLFPIFAVLKSSQDLSRFSTQEDMSVWLSTTMIQALRDLIDLYTFYYDILERFLDGLLDLLCICICQENDTLARIGTSCLQQFLESNVRKLSATQWERVASTFVKLFRTTTPHQLFDESLRVEIDGSTAELTDSNDPQGQTILPAPLSPTSERVSSEVKPSLNDRRRTFKQIIVKCVLQLLLIETTNDLLRNDAVYTTIPPDQLLRLMSVLDHSYQFARSFNDNKEIRTGLWKVGFMKHLPNLLKQESSSAATLVHVLLRMYFDERPEHQSARSQIAERLLPLGLSVLSDYAKLRTDTQAKNIAAWTPVVTEIYDGFCRFDNKTFAKYLSVIYPLCTSLLARDIAPEVRLGLKRYFERVGYAQGIMDPS</sequence>
<dbReference type="OrthoDB" id="18431at2759"/>
<feature type="region of interest" description="Disordered" evidence="6">
    <location>
        <begin position="1"/>
        <end position="145"/>
    </location>
</feature>
<proteinExistence type="predicted"/>
<feature type="region of interest" description="Disordered" evidence="6">
    <location>
        <begin position="349"/>
        <end position="446"/>
    </location>
</feature>
<dbReference type="PROSITE" id="PS50190">
    <property type="entry name" value="SEC7"/>
    <property type="match status" value="1"/>
</dbReference>
<feature type="region of interest" description="Disordered" evidence="6">
    <location>
        <begin position="1641"/>
        <end position="1671"/>
    </location>
</feature>
<dbReference type="PANTHER" id="PTHR10663">
    <property type="entry name" value="GUANYL-NUCLEOTIDE EXCHANGE FACTOR"/>
    <property type="match status" value="1"/>
</dbReference>
<dbReference type="Pfam" id="PF20252">
    <property type="entry name" value="BIG2_C"/>
    <property type="match status" value="1"/>
</dbReference>
<evidence type="ECO:0000256" key="2">
    <source>
        <dbReference type="ARBA" id="ARBA00022490"/>
    </source>
</evidence>
<dbReference type="InterPro" id="IPR032691">
    <property type="entry name" value="Mon2/Sec7/BIG1-like_HUS"/>
</dbReference>
<dbReference type="InterPro" id="IPR035999">
    <property type="entry name" value="Sec7_dom_sf"/>
</dbReference>
<dbReference type="InterPro" id="IPR032629">
    <property type="entry name" value="DCB_dom"/>
</dbReference>
<evidence type="ECO:0000256" key="3">
    <source>
        <dbReference type="ARBA" id="ARBA00022927"/>
    </source>
</evidence>
<keyword evidence="3" id="KW-0653">Protein transport</keyword>
<organism evidence="8 9">
    <name type="scientific">Scleroderma citrinum Foug A</name>
    <dbReference type="NCBI Taxonomy" id="1036808"/>
    <lineage>
        <taxon>Eukaryota</taxon>
        <taxon>Fungi</taxon>
        <taxon>Dikarya</taxon>
        <taxon>Basidiomycota</taxon>
        <taxon>Agaricomycotina</taxon>
        <taxon>Agaricomycetes</taxon>
        <taxon>Agaricomycetidae</taxon>
        <taxon>Boletales</taxon>
        <taxon>Sclerodermatineae</taxon>
        <taxon>Sclerodermataceae</taxon>
        <taxon>Scleroderma</taxon>
    </lineage>
</organism>
<keyword evidence="9" id="KW-1185">Reference proteome</keyword>
<evidence type="ECO:0000256" key="6">
    <source>
        <dbReference type="SAM" id="MobiDB-lite"/>
    </source>
</evidence>
<dbReference type="InterPro" id="IPR016024">
    <property type="entry name" value="ARM-type_fold"/>
</dbReference>
<feature type="compositionally biased region" description="Polar residues" evidence="6">
    <location>
        <begin position="350"/>
        <end position="381"/>
    </location>
</feature>
<evidence type="ECO:0000256" key="5">
    <source>
        <dbReference type="ARBA" id="ARBA00060451"/>
    </source>
</evidence>
<gene>
    <name evidence="8" type="ORF">SCLCIDRAFT_104957</name>
</gene>
<evidence type="ECO:0000313" key="9">
    <source>
        <dbReference type="Proteomes" id="UP000053989"/>
    </source>
</evidence>
<dbReference type="GO" id="GO:0005085">
    <property type="term" value="F:guanyl-nucleotide exchange factor activity"/>
    <property type="evidence" value="ECO:0007669"/>
    <property type="project" value="InterPro"/>
</dbReference>
<dbReference type="EMBL" id="KN822008">
    <property type="protein sequence ID" value="KIM68573.1"/>
    <property type="molecule type" value="Genomic_DNA"/>
</dbReference>
<dbReference type="HOGENOM" id="CLU_000691_1_1_1"/>
<dbReference type="InterPro" id="IPR015403">
    <property type="entry name" value="Mon2/Sec7/BIG1-like_HDS"/>
</dbReference>
<dbReference type="STRING" id="1036808.A0A0C3A4H2"/>
<dbReference type="PANTHER" id="PTHR10663:SF375">
    <property type="entry name" value="LD29171P"/>
    <property type="match status" value="1"/>
</dbReference>
<dbReference type="Gene3D" id="1.10.1000.11">
    <property type="entry name" value="Arf Nucleotide-binding Site Opener,domain 2"/>
    <property type="match status" value="1"/>
</dbReference>
<protein>
    <recommendedName>
        <fullName evidence="7">SEC7 domain-containing protein</fullName>
    </recommendedName>
</protein>
<feature type="compositionally biased region" description="Polar residues" evidence="6">
    <location>
        <begin position="1641"/>
        <end position="1653"/>
    </location>
</feature>
<name>A0A0C3A4H2_9AGAM</name>
<dbReference type="FunFam" id="1.10.220.20:FF:000002">
    <property type="entry name" value="Brefeldin A-inhibited guanine nucleotide-exchange protein 1"/>
    <property type="match status" value="1"/>
</dbReference>
<dbReference type="GO" id="GO:0030663">
    <property type="term" value="C:COPI-coated vesicle membrane"/>
    <property type="evidence" value="ECO:0007669"/>
    <property type="project" value="UniProtKB-SubCell"/>
</dbReference>
<dbReference type="Proteomes" id="UP000053989">
    <property type="component" value="Unassembled WGS sequence"/>
</dbReference>
<dbReference type="CDD" id="cd00171">
    <property type="entry name" value="Sec7"/>
    <property type="match status" value="1"/>
</dbReference>
<dbReference type="InterPro" id="IPR046455">
    <property type="entry name" value="Sec7/BIG1-like_C"/>
</dbReference>
<feature type="compositionally biased region" description="Basic and acidic residues" evidence="6">
    <location>
        <begin position="44"/>
        <end position="54"/>
    </location>
</feature>
<reference evidence="9" key="2">
    <citation type="submission" date="2015-01" db="EMBL/GenBank/DDBJ databases">
        <title>Evolutionary Origins and Diversification of the Mycorrhizal Mutualists.</title>
        <authorList>
            <consortium name="DOE Joint Genome Institute"/>
            <consortium name="Mycorrhizal Genomics Consortium"/>
            <person name="Kohler A."/>
            <person name="Kuo A."/>
            <person name="Nagy L.G."/>
            <person name="Floudas D."/>
            <person name="Copeland A."/>
            <person name="Barry K.W."/>
            <person name="Cichocki N."/>
            <person name="Veneault-Fourrey C."/>
            <person name="LaButti K."/>
            <person name="Lindquist E.A."/>
            <person name="Lipzen A."/>
            <person name="Lundell T."/>
            <person name="Morin E."/>
            <person name="Murat C."/>
            <person name="Riley R."/>
            <person name="Ohm R."/>
            <person name="Sun H."/>
            <person name="Tunlid A."/>
            <person name="Henrissat B."/>
            <person name="Grigoriev I.V."/>
            <person name="Hibbett D.S."/>
            <person name="Martin F."/>
        </authorList>
    </citation>
    <scope>NUCLEOTIDE SEQUENCE [LARGE SCALE GENOMIC DNA]</scope>
    <source>
        <strain evidence="9">Foug A</strain>
    </source>
</reference>
<evidence type="ECO:0000313" key="8">
    <source>
        <dbReference type="EMBL" id="KIM68573.1"/>
    </source>
</evidence>
<feature type="region of interest" description="Disordered" evidence="6">
    <location>
        <begin position="239"/>
        <end position="260"/>
    </location>
</feature>
<keyword evidence="2" id="KW-0963">Cytoplasm</keyword>
<dbReference type="GO" id="GO:0032012">
    <property type="term" value="P:regulation of ARF protein signal transduction"/>
    <property type="evidence" value="ECO:0007669"/>
    <property type="project" value="InterPro"/>
</dbReference>
<reference evidence="8 9" key="1">
    <citation type="submission" date="2014-04" db="EMBL/GenBank/DDBJ databases">
        <authorList>
            <consortium name="DOE Joint Genome Institute"/>
            <person name="Kuo A."/>
            <person name="Kohler A."/>
            <person name="Nagy L.G."/>
            <person name="Floudas D."/>
            <person name="Copeland A."/>
            <person name="Barry K.W."/>
            <person name="Cichocki N."/>
            <person name="Veneault-Fourrey C."/>
            <person name="LaButti K."/>
            <person name="Lindquist E.A."/>
            <person name="Lipzen A."/>
            <person name="Lundell T."/>
            <person name="Morin E."/>
            <person name="Murat C."/>
            <person name="Sun H."/>
            <person name="Tunlid A."/>
            <person name="Henrissat B."/>
            <person name="Grigoriev I.V."/>
            <person name="Hibbett D.S."/>
            <person name="Martin F."/>
            <person name="Nordberg H.P."/>
            <person name="Cantor M.N."/>
            <person name="Hua S.X."/>
        </authorList>
    </citation>
    <scope>NUCLEOTIDE SEQUENCE [LARGE SCALE GENOMIC DNA]</scope>
    <source>
        <strain evidence="8 9">Foug A</strain>
    </source>
</reference>
<feature type="domain" description="SEC7" evidence="7">
    <location>
        <begin position="796"/>
        <end position="986"/>
    </location>
</feature>
<dbReference type="GO" id="GO:0015031">
    <property type="term" value="P:protein transport"/>
    <property type="evidence" value="ECO:0007669"/>
    <property type="project" value="UniProtKB-KW"/>
</dbReference>
<dbReference type="InterPro" id="IPR023394">
    <property type="entry name" value="Sec7_C_sf"/>
</dbReference>
<accession>A0A0C3A4H2</accession>
<dbReference type="InterPro" id="IPR000904">
    <property type="entry name" value="Sec7_dom"/>
</dbReference>
<dbReference type="Pfam" id="PF12783">
    <property type="entry name" value="Sec7-like_HUS"/>
    <property type="match status" value="1"/>
</dbReference>
<evidence type="ECO:0000256" key="1">
    <source>
        <dbReference type="ARBA" id="ARBA00022448"/>
    </source>
</evidence>
<dbReference type="SMART" id="SM00222">
    <property type="entry name" value="Sec7"/>
    <property type="match status" value="1"/>
</dbReference>
<feature type="compositionally biased region" description="Low complexity" evidence="6">
    <location>
        <begin position="128"/>
        <end position="137"/>
    </location>
</feature>
<dbReference type="Pfam" id="PF16213">
    <property type="entry name" value="DCB"/>
    <property type="match status" value="1"/>
</dbReference>
<feature type="compositionally biased region" description="Pro residues" evidence="6">
    <location>
        <begin position="85"/>
        <end position="98"/>
    </location>
</feature>
<dbReference type="InParanoid" id="A0A0C3A4H2"/>
<dbReference type="FunCoup" id="A0A0C3A4H2">
    <property type="interactions" value="496"/>
</dbReference>
<feature type="compositionally biased region" description="Polar residues" evidence="6">
    <location>
        <begin position="1"/>
        <end position="10"/>
    </location>
</feature>
<comment type="subcellular location">
    <subcellularLocation>
        <location evidence="5">Cytoplasmic vesicle</location>
        <location evidence="5">COPI-coated vesicle membrane</location>
    </subcellularLocation>
</comment>
<dbReference type="Pfam" id="PF09324">
    <property type="entry name" value="Sec7-like_HDS"/>
    <property type="match status" value="1"/>
</dbReference>
<feature type="region of interest" description="Disordered" evidence="6">
    <location>
        <begin position="669"/>
        <end position="700"/>
    </location>
</feature>
<evidence type="ECO:0000256" key="4">
    <source>
        <dbReference type="ARBA" id="ARBA00023136"/>
    </source>
</evidence>
<dbReference type="Gene3D" id="1.10.220.20">
    <property type="match status" value="1"/>
</dbReference>
<dbReference type="SUPFAM" id="SSF48371">
    <property type="entry name" value="ARM repeat"/>
    <property type="match status" value="1"/>
</dbReference>
<dbReference type="Pfam" id="PF01369">
    <property type="entry name" value="Sec7"/>
    <property type="match status" value="1"/>
</dbReference>
<dbReference type="FunFam" id="1.10.1000.11:FF:000003">
    <property type="entry name" value="Brefeldin A-inhibited guanine nucleotide-exchange protein 1"/>
    <property type="match status" value="1"/>
</dbReference>
<dbReference type="SUPFAM" id="SSF48425">
    <property type="entry name" value="Sec7 domain"/>
    <property type="match status" value="1"/>
</dbReference>
<keyword evidence="4" id="KW-0472">Membrane</keyword>